<evidence type="ECO:0000256" key="2">
    <source>
        <dbReference type="ARBA" id="ARBA00022801"/>
    </source>
</evidence>
<comment type="caution">
    <text evidence="4">The sequence shown here is derived from an EMBL/GenBank/DDBJ whole genome shotgun (WGS) entry which is preliminary data.</text>
</comment>
<keyword evidence="1" id="KW-0479">Metal-binding</keyword>
<dbReference type="GO" id="GO:0016747">
    <property type="term" value="F:acyltransferase activity, transferring groups other than amino-acyl groups"/>
    <property type="evidence" value="ECO:0007669"/>
    <property type="project" value="InterPro"/>
</dbReference>
<dbReference type="InterPro" id="IPR039461">
    <property type="entry name" value="Peptidase_M49"/>
</dbReference>
<proteinExistence type="predicted"/>
<dbReference type="Proteomes" id="UP000544331">
    <property type="component" value="Unassembled WGS sequence"/>
</dbReference>
<dbReference type="EMBL" id="JAAOAN010000478">
    <property type="protein sequence ID" value="KAF5705599.1"/>
    <property type="molecule type" value="Genomic_DNA"/>
</dbReference>
<dbReference type="GO" id="GO:0008239">
    <property type="term" value="F:dipeptidyl-peptidase activity"/>
    <property type="evidence" value="ECO:0007669"/>
    <property type="project" value="TreeGrafter"/>
</dbReference>
<dbReference type="PANTHER" id="PTHR23422">
    <property type="entry name" value="DIPEPTIDYL PEPTIDASE III-RELATED"/>
    <property type="match status" value="1"/>
</dbReference>
<organism evidence="4 5">
    <name type="scientific">Fusarium mundagurra</name>
    <dbReference type="NCBI Taxonomy" id="1567541"/>
    <lineage>
        <taxon>Eukaryota</taxon>
        <taxon>Fungi</taxon>
        <taxon>Dikarya</taxon>
        <taxon>Ascomycota</taxon>
        <taxon>Pezizomycotina</taxon>
        <taxon>Sordariomycetes</taxon>
        <taxon>Hypocreomycetidae</taxon>
        <taxon>Hypocreales</taxon>
        <taxon>Nectriaceae</taxon>
        <taxon>Fusarium</taxon>
        <taxon>Fusarium fujikuroi species complex</taxon>
    </lineage>
</organism>
<reference evidence="4 5" key="1">
    <citation type="submission" date="2020-05" db="EMBL/GenBank/DDBJ databases">
        <title>Identification and distribution of gene clusters putatively required for synthesis of sphingolipid metabolism inhibitors in phylogenetically diverse species of the filamentous fungus Fusarium.</title>
        <authorList>
            <person name="Kim H.-S."/>
            <person name="Busman M."/>
            <person name="Brown D.W."/>
            <person name="Divon H."/>
            <person name="Uhlig S."/>
            <person name="Proctor R.H."/>
        </authorList>
    </citation>
    <scope>NUCLEOTIDE SEQUENCE [LARGE SCALE GENOMIC DNA]</scope>
    <source>
        <strain evidence="4 5">NRRL 66235</strain>
    </source>
</reference>
<dbReference type="PANTHER" id="PTHR23422:SF11">
    <property type="entry name" value="DIPEPTIDYL PEPTIDASE 3"/>
    <property type="match status" value="1"/>
</dbReference>
<dbReference type="Gene3D" id="3.40.630.30">
    <property type="match status" value="1"/>
</dbReference>
<dbReference type="Pfam" id="PF13508">
    <property type="entry name" value="Acetyltransf_7"/>
    <property type="match status" value="1"/>
</dbReference>
<evidence type="ECO:0000313" key="5">
    <source>
        <dbReference type="Proteomes" id="UP000544331"/>
    </source>
</evidence>
<keyword evidence="2" id="KW-0378">Hydrolase</keyword>
<dbReference type="CDD" id="cd04301">
    <property type="entry name" value="NAT_SF"/>
    <property type="match status" value="1"/>
</dbReference>
<sequence length="417" mass="46522">MNVEAARAFYEGIDRLKKRNIGDLSLLVTRPNHQGSGVGSQLVKWGTEYAVEHELDIYAVSTPESLSWYERFGFRGIDGFSTDMTLMGGTREDGPDRAELGPFENEPIIKPNFVALNREYRLSNVWTDLTAPGYPDINADFGRKNLTFSNRVAANNPSAQEHRFLNQDDIEVFEANRCLCFFLQLALHQLIGHDCGKLFQESESGSFNFDRHHMPKNPFTDKPIESWYGPGETPETAFGGIATAYIECLAEGIGLYLMSADGVLSTLAPDTTSDIDDVVYCGYLSIACMGLRSLLSYDPGMKKWGQVHDQARFGLLKCFLNAGHGFATIHHDIEEPKSVKVVISREKIATVEQGSNLLESLTSVDEAALQWRASVEATKGSRTLFMHANTRLDGDSVSLVEYPETREGLIRSWVERQ</sequence>
<dbReference type="GO" id="GO:0046872">
    <property type="term" value="F:metal ion binding"/>
    <property type="evidence" value="ECO:0007669"/>
    <property type="project" value="UniProtKB-KW"/>
</dbReference>
<dbReference type="SUPFAM" id="SSF55729">
    <property type="entry name" value="Acyl-CoA N-acyltransferases (Nat)"/>
    <property type="match status" value="1"/>
</dbReference>
<accession>A0A8H6D6N6</accession>
<dbReference type="Pfam" id="PF03571">
    <property type="entry name" value="Peptidase_M49"/>
    <property type="match status" value="1"/>
</dbReference>
<dbReference type="AlphaFoldDB" id="A0A8H6D6N6"/>
<evidence type="ECO:0000256" key="1">
    <source>
        <dbReference type="ARBA" id="ARBA00022723"/>
    </source>
</evidence>
<evidence type="ECO:0000313" key="4">
    <source>
        <dbReference type="EMBL" id="KAF5705599.1"/>
    </source>
</evidence>
<dbReference type="InterPro" id="IPR016181">
    <property type="entry name" value="Acyl_CoA_acyltransferase"/>
</dbReference>
<name>A0A8H6D6N6_9HYPO</name>
<protein>
    <submittedName>
        <fullName evidence="4">Dipeptidyl peptidase III</fullName>
    </submittedName>
</protein>
<dbReference type="PROSITE" id="PS51186">
    <property type="entry name" value="GNAT"/>
    <property type="match status" value="1"/>
</dbReference>
<evidence type="ECO:0000259" key="3">
    <source>
        <dbReference type="PROSITE" id="PS51186"/>
    </source>
</evidence>
<dbReference type="OrthoDB" id="4694525at2759"/>
<gene>
    <name evidence="4" type="ORF">FMUND_12039</name>
</gene>
<feature type="domain" description="N-acetyltransferase" evidence="3">
    <location>
        <begin position="1"/>
        <end position="92"/>
    </location>
</feature>
<dbReference type="GO" id="GO:0005737">
    <property type="term" value="C:cytoplasm"/>
    <property type="evidence" value="ECO:0007669"/>
    <property type="project" value="TreeGrafter"/>
</dbReference>
<dbReference type="InterPro" id="IPR000182">
    <property type="entry name" value="GNAT_dom"/>
</dbReference>
<keyword evidence="5" id="KW-1185">Reference proteome</keyword>